<dbReference type="Proteomes" id="UP000824890">
    <property type="component" value="Unassembled WGS sequence"/>
</dbReference>
<accession>A0ABQ8BGV8</accession>
<name>A0ABQ8BGV8_BRANA</name>
<protein>
    <submittedName>
        <fullName evidence="1">Uncharacterized protein</fullName>
    </submittedName>
</protein>
<dbReference type="EMBL" id="JAGKQM010000011">
    <property type="protein sequence ID" value="KAH0903988.1"/>
    <property type="molecule type" value="Genomic_DNA"/>
</dbReference>
<feature type="non-terminal residue" evidence="1">
    <location>
        <position position="1"/>
    </location>
</feature>
<comment type="caution">
    <text evidence="1">The sequence shown here is derived from an EMBL/GenBank/DDBJ whole genome shotgun (WGS) entry which is preliminary data.</text>
</comment>
<organism evidence="1 2">
    <name type="scientific">Brassica napus</name>
    <name type="common">Rape</name>
    <dbReference type="NCBI Taxonomy" id="3708"/>
    <lineage>
        <taxon>Eukaryota</taxon>
        <taxon>Viridiplantae</taxon>
        <taxon>Streptophyta</taxon>
        <taxon>Embryophyta</taxon>
        <taxon>Tracheophyta</taxon>
        <taxon>Spermatophyta</taxon>
        <taxon>Magnoliopsida</taxon>
        <taxon>eudicotyledons</taxon>
        <taxon>Gunneridae</taxon>
        <taxon>Pentapetalae</taxon>
        <taxon>rosids</taxon>
        <taxon>malvids</taxon>
        <taxon>Brassicales</taxon>
        <taxon>Brassicaceae</taxon>
        <taxon>Brassiceae</taxon>
        <taxon>Brassica</taxon>
    </lineage>
</organism>
<reference evidence="1 2" key="1">
    <citation type="submission" date="2021-05" db="EMBL/GenBank/DDBJ databases">
        <title>Genome Assembly of Synthetic Allotetraploid Brassica napus Reveals Homoeologous Exchanges between Subgenomes.</title>
        <authorList>
            <person name="Davis J.T."/>
        </authorList>
    </citation>
    <scope>NUCLEOTIDE SEQUENCE [LARGE SCALE GENOMIC DNA]</scope>
    <source>
        <strain evidence="2">cv. Da-Ae</strain>
        <tissue evidence="1">Seedling</tissue>
    </source>
</reference>
<keyword evidence="2" id="KW-1185">Reference proteome</keyword>
<evidence type="ECO:0000313" key="2">
    <source>
        <dbReference type="Proteomes" id="UP000824890"/>
    </source>
</evidence>
<sequence length="163" mass="17397">GPAYGRRVSDRAITGARPGASKLVRLFVFLIPGGGSYPSSTDAGLSFREEETYSAPTSPAFSPGGRGFLRSTDVGLSFREEETYSAPTSPALGSGGWRISKLCTVGIGTRCLNSMKLSAVRLRVEEKFGFGGGSPYLSSDETRCTVVVLRRCSDAAMVKSRRR</sequence>
<gene>
    <name evidence="1" type="ORF">HID58_043491</name>
</gene>
<evidence type="ECO:0000313" key="1">
    <source>
        <dbReference type="EMBL" id="KAH0903988.1"/>
    </source>
</evidence>
<proteinExistence type="predicted"/>